<proteinExistence type="predicted"/>
<dbReference type="AlphaFoldDB" id="A0A7W9ZJ09"/>
<accession>A0A7W9ZJ09</accession>
<organism evidence="1 2">
    <name type="scientific">Novispirillum itersonii</name>
    <name type="common">Aquaspirillum itersonii</name>
    <dbReference type="NCBI Taxonomy" id="189"/>
    <lineage>
        <taxon>Bacteria</taxon>
        <taxon>Pseudomonadati</taxon>
        <taxon>Pseudomonadota</taxon>
        <taxon>Alphaproteobacteria</taxon>
        <taxon>Rhodospirillales</taxon>
        <taxon>Novispirillaceae</taxon>
        <taxon>Novispirillum</taxon>
    </lineage>
</organism>
<protein>
    <submittedName>
        <fullName evidence="1">Flp pilus assembly CpaF family ATPase</fullName>
    </submittedName>
</protein>
<name>A0A7W9ZJ09_NOVIT</name>
<evidence type="ECO:0000313" key="1">
    <source>
        <dbReference type="EMBL" id="MBB6212422.1"/>
    </source>
</evidence>
<gene>
    <name evidence="1" type="ORF">FHS48_003876</name>
</gene>
<feature type="non-terminal residue" evidence="1">
    <location>
        <position position="1"/>
    </location>
</feature>
<keyword evidence="2" id="KW-1185">Reference proteome</keyword>
<comment type="caution">
    <text evidence="1">The sequence shown here is derived from an EMBL/GenBank/DDBJ whole genome shotgun (WGS) entry which is preliminary data.</text>
</comment>
<reference evidence="1 2" key="1">
    <citation type="submission" date="2020-08" db="EMBL/GenBank/DDBJ databases">
        <title>Genomic Encyclopedia of Type Strains, Phase IV (KMG-IV): sequencing the most valuable type-strain genomes for metagenomic binning, comparative biology and taxonomic classification.</title>
        <authorList>
            <person name="Goeker M."/>
        </authorList>
    </citation>
    <scope>NUCLEOTIDE SEQUENCE [LARGE SCALE GENOMIC DNA]</scope>
    <source>
        <strain evidence="1 2">DSM 11590</strain>
    </source>
</reference>
<dbReference type="EMBL" id="JACIIX010000024">
    <property type="protein sequence ID" value="MBB6212422.1"/>
    <property type="molecule type" value="Genomic_DNA"/>
</dbReference>
<dbReference type="Proteomes" id="UP000544872">
    <property type="component" value="Unassembled WGS sequence"/>
</dbReference>
<sequence>SPEQVIHRKFVQNISWAGGDMADIPEFLADLVDVVVQIRRSEDGIRRISDIWEVRNDRHVMKDGKEAWS</sequence>
<evidence type="ECO:0000313" key="2">
    <source>
        <dbReference type="Proteomes" id="UP000544872"/>
    </source>
</evidence>